<dbReference type="Pfam" id="PF01042">
    <property type="entry name" value="Ribonuc_L-PSP"/>
    <property type="match status" value="1"/>
</dbReference>
<dbReference type="InterPro" id="IPR006175">
    <property type="entry name" value="YjgF/YER057c/UK114"/>
</dbReference>
<dbReference type="Gene3D" id="3.30.1330.40">
    <property type="entry name" value="RutC-like"/>
    <property type="match status" value="1"/>
</dbReference>
<name>A0A073JU58_9BACI</name>
<comment type="caution">
    <text evidence="1">The sequence shown here is derived from an EMBL/GenBank/DDBJ whole genome shotgun (WGS) entry which is preliminary data.</text>
</comment>
<organism evidence="1 2">
    <name type="scientific">Bacillus manliponensis</name>
    <dbReference type="NCBI Taxonomy" id="574376"/>
    <lineage>
        <taxon>Bacteria</taxon>
        <taxon>Bacillati</taxon>
        <taxon>Bacillota</taxon>
        <taxon>Bacilli</taxon>
        <taxon>Bacillales</taxon>
        <taxon>Bacillaceae</taxon>
        <taxon>Bacillus</taxon>
        <taxon>Bacillus cereus group</taxon>
    </lineage>
</organism>
<dbReference type="Proteomes" id="UP000027822">
    <property type="component" value="Unassembled WGS sequence"/>
</dbReference>
<evidence type="ECO:0000313" key="2">
    <source>
        <dbReference type="Proteomes" id="UP000027822"/>
    </source>
</evidence>
<dbReference type="SUPFAM" id="SSF55298">
    <property type="entry name" value="YjgF-like"/>
    <property type="match status" value="1"/>
</dbReference>
<dbReference type="RefSeq" id="WP_034640651.1">
    <property type="nucleotide sequence ID" value="NZ_CBCSJC010000014.1"/>
</dbReference>
<dbReference type="InterPro" id="IPR035959">
    <property type="entry name" value="RutC-like_sf"/>
</dbReference>
<dbReference type="STRING" id="574376.BAMA_04810"/>
<dbReference type="PANTHER" id="PTHR43857:SF1">
    <property type="entry name" value="YJGH FAMILY PROTEIN"/>
    <property type="match status" value="1"/>
</dbReference>
<gene>
    <name evidence="1" type="ORF">BAMA_04810</name>
</gene>
<sequence>MRNGIITRKNPTNMPEPVGNYTHITKIPRNAELFVSSGQIGINQDGQFPKIMNEQISNTFQNINKVLESEELTAANIIKVNIWATEEIDWEYMDFEWEQVFNTEYPAMTIGYISELGLPEIKIEIEIWAARP</sequence>
<accession>A0A073JU58</accession>
<reference evidence="1 2" key="1">
    <citation type="submission" date="2014-06" db="EMBL/GenBank/DDBJ databases">
        <title>Draft genome sequence of Bacillus manliponensis JCM 15802 (MCCC 1A00708).</title>
        <authorList>
            <person name="Lai Q."/>
            <person name="Liu Y."/>
            <person name="Shao Z."/>
        </authorList>
    </citation>
    <scope>NUCLEOTIDE SEQUENCE [LARGE SCALE GENOMIC DNA]</scope>
    <source>
        <strain evidence="1 2">JCM 15802</strain>
    </source>
</reference>
<evidence type="ECO:0000313" key="1">
    <source>
        <dbReference type="EMBL" id="KEK18579.1"/>
    </source>
</evidence>
<dbReference type="OrthoDB" id="9795206at2"/>
<keyword evidence="2" id="KW-1185">Reference proteome</keyword>
<dbReference type="EMBL" id="JOTN01000013">
    <property type="protein sequence ID" value="KEK18579.1"/>
    <property type="molecule type" value="Genomic_DNA"/>
</dbReference>
<dbReference type="eggNOG" id="COG0251">
    <property type="taxonomic scope" value="Bacteria"/>
</dbReference>
<protein>
    <submittedName>
        <fullName evidence="1">L-PSP family endoribonuclease</fullName>
    </submittedName>
</protein>
<dbReference type="AlphaFoldDB" id="A0A073JU58"/>
<proteinExistence type="predicted"/>
<dbReference type="PANTHER" id="PTHR43857">
    <property type="entry name" value="BLR7761 PROTEIN"/>
    <property type="match status" value="1"/>
</dbReference>